<dbReference type="Gene3D" id="1.20.1720.10">
    <property type="entry name" value="Multidrug resistance protein D"/>
    <property type="match status" value="1"/>
</dbReference>
<dbReference type="PANTHER" id="PTHR42718">
    <property type="entry name" value="MAJOR FACILITATOR SUPERFAMILY MULTIDRUG TRANSPORTER MFSC"/>
    <property type="match status" value="1"/>
</dbReference>
<dbReference type="PROSITE" id="PS00217">
    <property type="entry name" value="SUGAR_TRANSPORT_2"/>
    <property type="match status" value="1"/>
</dbReference>
<feature type="transmembrane region" description="Helical" evidence="5">
    <location>
        <begin position="308"/>
        <end position="330"/>
    </location>
</feature>
<feature type="transmembrane region" description="Helical" evidence="5">
    <location>
        <begin position="81"/>
        <end position="100"/>
    </location>
</feature>
<dbReference type="EMBL" id="WBJX01000001">
    <property type="protein sequence ID" value="KAB1639986.1"/>
    <property type="molecule type" value="Genomic_DNA"/>
</dbReference>
<dbReference type="PRINTS" id="PR01036">
    <property type="entry name" value="TCRTETB"/>
</dbReference>
<feature type="transmembrane region" description="Helical" evidence="5">
    <location>
        <begin position="171"/>
        <end position="193"/>
    </location>
</feature>
<dbReference type="InterPro" id="IPR005829">
    <property type="entry name" value="Sugar_transporter_CS"/>
</dbReference>
<dbReference type="GO" id="GO:0022857">
    <property type="term" value="F:transmembrane transporter activity"/>
    <property type="evidence" value="ECO:0007669"/>
    <property type="project" value="InterPro"/>
</dbReference>
<dbReference type="InterPro" id="IPR020846">
    <property type="entry name" value="MFS_dom"/>
</dbReference>
<feature type="transmembrane region" description="Helical" evidence="5">
    <location>
        <begin position="279"/>
        <end position="302"/>
    </location>
</feature>
<keyword evidence="4 5" id="KW-0472">Membrane</keyword>
<dbReference type="GO" id="GO:0005886">
    <property type="term" value="C:plasma membrane"/>
    <property type="evidence" value="ECO:0007669"/>
    <property type="project" value="UniProtKB-SubCell"/>
</dbReference>
<dbReference type="OrthoDB" id="7375466at2"/>
<sequence length="495" mass="51667">MPASSGTGDSSRWPAFAVCAAVAVLTILDLAKVNVTLGPIEHTLGAASSDVQLIVAGYVLAFGILLVPSGRLGDLWNRKRLFLIGLVAFGLASLVCALSVSTEMLIGGRILQGFAAGILMPQVLGLIQQLFTGQERGRAFGIFGAIVGLGTAFGPTIGGLLIGLLGEEAGWRWTFAMNVPLALVVLPFAWRLLPSKQEVAKGQTLDLFGVALLGLAVLTTMLPFVLTSGRDTDDPARWWLLAPALGFFVAFILWERRYLRIGKTPVVDFALFRTPSYRYGVLITTLFFAAMPVGFLLVTLFLQQGLGHTAVLVGAVSVPYALTSAVVAAVSGKWTFQHGATLVAIGVALFAVGYTVVLVVTQLAEPALSPYLVSASLIISGAGAGLVMGANQMRMLLHVPVEQAGIAGSFAQVGQRLGNAMGLAIGSSVFFAGVAALQVTGAVQGTSSPVVQEAYKTSVAGGLLVVICLACLTLVVAVVDLVGHRRRLREQPAGE</sequence>
<feature type="transmembrane region" description="Helical" evidence="5">
    <location>
        <begin position="205"/>
        <end position="226"/>
    </location>
</feature>
<dbReference type="Proteomes" id="UP000490386">
    <property type="component" value="Unassembled WGS sequence"/>
</dbReference>
<dbReference type="AlphaFoldDB" id="A0A7J5B769"/>
<evidence type="ECO:0000256" key="1">
    <source>
        <dbReference type="ARBA" id="ARBA00004651"/>
    </source>
</evidence>
<protein>
    <submittedName>
        <fullName evidence="7">MFS transporter</fullName>
    </submittedName>
</protein>
<feature type="transmembrane region" description="Helical" evidence="5">
    <location>
        <begin position="342"/>
        <end position="364"/>
    </location>
</feature>
<feature type="domain" description="Major facilitator superfamily (MFS) profile" evidence="6">
    <location>
        <begin position="15"/>
        <end position="486"/>
    </location>
</feature>
<dbReference type="InterPro" id="IPR011701">
    <property type="entry name" value="MFS"/>
</dbReference>
<feature type="transmembrane region" description="Helical" evidence="5">
    <location>
        <begin position="370"/>
        <end position="390"/>
    </location>
</feature>
<keyword evidence="8" id="KW-1185">Reference proteome</keyword>
<feature type="transmembrane region" description="Helical" evidence="5">
    <location>
        <begin position="238"/>
        <end position="254"/>
    </location>
</feature>
<evidence type="ECO:0000256" key="2">
    <source>
        <dbReference type="ARBA" id="ARBA00022692"/>
    </source>
</evidence>
<evidence type="ECO:0000256" key="3">
    <source>
        <dbReference type="ARBA" id="ARBA00022989"/>
    </source>
</evidence>
<reference evidence="7 8" key="1">
    <citation type="submission" date="2019-09" db="EMBL/GenBank/DDBJ databases">
        <title>Phylogeny of genus Pseudoclavibacter and closely related genus.</title>
        <authorList>
            <person name="Li Y."/>
        </authorList>
    </citation>
    <scope>NUCLEOTIDE SEQUENCE [LARGE SCALE GENOMIC DNA]</scope>
    <source>
        <strain evidence="7 8">THG-MD12</strain>
    </source>
</reference>
<comment type="caution">
    <text evidence="7">The sequence shown here is derived from an EMBL/GenBank/DDBJ whole genome shotgun (WGS) entry which is preliminary data.</text>
</comment>
<feature type="transmembrane region" description="Helical" evidence="5">
    <location>
        <begin position="420"/>
        <end position="439"/>
    </location>
</feature>
<dbReference type="PANTHER" id="PTHR42718:SF39">
    <property type="entry name" value="ACTINORHODIN TRANSPORTER-RELATED"/>
    <property type="match status" value="1"/>
</dbReference>
<dbReference type="CDD" id="cd17321">
    <property type="entry name" value="MFS_MMR_MDR_like"/>
    <property type="match status" value="1"/>
</dbReference>
<proteinExistence type="predicted"/>
<feature type="transmembrane region" description="Helical" evidence="5">
    <location>
        <begin position="139"/>
        <end position="165"/>
    </location>
</feature>
<gene>
    <name evidence="7" type="ORF">F8O03_05220</name>
</gene>
<dbReference type="PROSITE" id="PS50850">
    <property type="entry name" value="MFS"/>
    <property type="match status" value="1"/>
</dbReference>
<dbReference type="InterPro" id="IPR036259">
    <property type="entry name" value="MFS_trans_sf"/>
</dbReference>
<dbReference type="SUPFAM" id="SSF103473">
    <property type="entry name" value="MFS general substrate transporter"/>
    <property type="match status" value="1"/>
</dbReference>
<feature type="transmembrane region" description="Helical" evidence="5">
    <location>
        <begin position="459"/>
        <end position="482"/>
    </location>
</feature>
<keyword evidence="2 5" id="KW-0812">Transmembrane</keyword>
<evidence type="ECO:0000256" key="4">
    <source>
        <dbReference type="ARBA" id="ARBA00023136"/>
    </source>
</evidence>
<name>A0A7J5B769_9MICO</name>
<evidence type="ECO:0000313" key="7">
    <source>
        <dbReference type="EMBL" id="KAB1639986.1"/>
    </source>
</evidence>
<keyword evidence="3 5" id="KW-1133">Transmembrane helix</keyword>
<feature type="transmembrane region" description="Helical" evidence="5">
    <location>
        <begin position="51"/>
        <end position="69"/>
    </location>
</feature>
<feature type="transmembrane region" description="Helical" evidence="5">
    <location>
        <begin position="12"/>
        <end position="31"/>
    </location>
</feature>
<accession>A0A7J5B769</accession>
<feature type="transmembrane region" description="Helical" evidence="5">
    <location>
        <begin position="106"/>
        <end position="127"/>
    </location>
</feature>
<evidence type="ECO:0000313" key="8">
    <source>
        <dbReference type="Proteomes" id="UP000490386"/>
    </source>
</evidence>
<comment type="subcellular location">
    <subcellularLocation>
        <location evidence="1">Cell membrane</location>
        <topology evidence="1">Multi-pass membrane protein</topology>
    </subcellularLocation>
</comment>
<evidence type="ECO:0000256" key="5">
    <source>
        <dbReference type="SAM" id="Phobius"/>
    </source>
</evidence>
<organism evidence="7 8">
    <name type="scientific">Pseudoclavibacter terrae</name>
    <dbReference type="NCBI Taxonomy" id="1530195"/>
    <lineage>
        <taxon>Bacteria</taxon>
        <taxon>Bacillati</taxon>
        <taxon>Actinomycetota</taxon>
        <taxon>Actinomycetes</taxon>
        <taxon>Micrococcales</taxon>
        <taxon>Microbacteriaceae</taxon>
        <taxon>Pseudoclavibacter</taxon>
    </lineage>
</organism>
<dbReference type="Pfam" id="PF07690">
    <property type="entry name" value="MFS_1"/>
    <property type="match status" value="1"/>
</dbReference>
<evidence type="ECO:0000259" key="6">
    <source>
        <dbReference type="PROSITE" id="PS50850"/>
    </source>
</evidence>